<name>A0ABQ5H1P6_9ASTR</name>
<organism evidence="1 2">
    <name type="scientific">Tanacetum coccineum</name>
    <dbReference type="NCBI Taxonomy" id="301880"/>
    <lineage>
        <taxon>Eukaryota</taxon>
        <taxon>Viridiplantae</taxon>
        <taxon>Streptophyta</taxon>
        <taxon>Embryophyta</taxon>
        <taxon>Tracheophyta</taxon>
        <taxon>Spermatophyta</taxon>
        <taxon>Magnoliopsida</taxon>
        <taxon>eudicotyledons</taxon>
        <taxon>Gunneridae</taxon>
        <taxon>Pentapetalae</taxon>
        <taxon>asterids</taxon>
        <taxon>campanulids</taxon>
        <taxon>Asterales</taxon>
        <taxon>Asteraceae</taxon>
        <taxon>Asteroideae</taxon>
        <taxon>Anthemideae</taxon>
        <taxon>Anthemidinae</taxon>
        <taxon>Tanacetum</taxon>
    </lineage>
</organism>
<reference evidence="1" key="1">
    <citation type="journal article" date="2022" name="Int. J. Mol. Sci.">
        <title>Draft Genome of Tanacetum Coccineum: Genomic Comparison of Closely Related Tanacetum-Family Plants.</title>
        <authorList>
            <person name="Yamashiro T."/>
            <person name="Shiraishi A."/>
            <person name="Nakayama K."/>
            <person name="Satake H."/>
        </authorList>
    </citation>
    <scope>NUCLEOTIDE SEQUENCE</scope>
</reference>
<evidence type="ECO:0000313" key="2">
    <source>
        <dbReference type="Proteomes" id="UP001151760"/>
    </source>
</evidence>
<keyword evidence="2" id="KW-1185">Reference proteome</keyword>
<evidence type="ECO:0000313" key="1">
    <source>
        <dbReference type="EMBL" id="GJT81499.1"/>
    </source>
</evidence>
<reference evidence="1" key="2">
    <citation type="submission" date="2022-01" db="EMBL/GenBank/DDBJ databases">
        <authorList>
            <person name="Yamashiro T."/>
            <person name="Shiraishi A."/>
            <person name="Satake H."/>
            <person name="Nakayama K."/>
        </authorList>
    </citation>
    <scope>NUCLEOTIDE SEQUENCE</scope>
</reference>
<proteinExistence type="predicted"/>
<protein>
    <submittedName>
        <fullName evidence="1">Uncharacterized protein</fullName>
    </submittedName>
</protein>
<dbReference type="Proteomes" id="UP001151760">
    <property type="component" value="Unassembled WGS sequence"/>
</dbReference>
<gene>
    <name evidence="1" type="ORF">Tco_1055841</name>
</gene>
<sequence length="117" mass="13326">MSVIPITCIGKAFNSIFINKDSQLRMLLQKSKSSLPSYLGADGDVHVIDHLERIVQAKMWLKQGPDDIRINQQRVVNRAASEKVDDLIKISILSRLFHTRNHVVLVTRANVCHLKRI</sequence>
<accession>A0ABQ5H1P6</accession>
<dbReference type="EMBL" id="BQNB010019086">
    <property type="protein sequence ID" value="GJT81499.1"/>
    <property type="molecule type" value="Genomic_DNA"/>
</dbReference>
<comment type="caution">
    <text evidence="1">The sequence shown here is derived from an EMBL/GenBank/DDBJ whole genome shotgun (WGS) entry which is preliminary data.</text>
</comment>